<dbReference type="EMBL" id="CP001344">
    <property type="protein sequence ID" value="ACL43535.1"/>
    <property type="molecule type" value="Genomic_DNA"/>
</dbReference>
<protein>
    <recommendedName>
        <fullName evidence="2">DUF1499 domain-containing protein</fullName>
    </recommendedName>
</protein>
<dbReference type="HOGENOM" id="CLU_1924102_0_0_3"/>
<dbReference type="InterPro" id="IPR010865">
    <property type="entry name" value="DUF1499"/>
</dbReference>
<sequence>MLALVLLVILNPGNVAETTPDAADPWLRSRRYPPTSNLLSLCQTIQEIIPTLRTYGQPWRVVAGCNGTEGKQVVRAEVPVLIFTDDLEVTLTPIQGEEVQVDVYSASRVGQSDLGENRRHLRQILQALDKQ</sequence>
<name>B8HLP7_CYAP4</name>
<dbReference type="KEGG" id="cyn:Cyan7425_1153"/>
<dbReference type="AlphaFoldDB" id="B8HLP7"/>
<evidence type="ECO:0000313" key="1">
    <source>
        <dbReference type="EMBL" id="ACL43535.1"/>
    </source>
</evidence>
<proteinExistence type="predicted"/>
<accession>B8HLP7</accession>
<organism evidence="1">
    <name type="scientific">Cyanothece sp. (strain PCC 7425 / ATCC 29141)</name>
    <dbReference type="NCBI Taxonomy" id="395961"/>
    <lineage>
        <taxon>Bacteria</taxon>
        <taxon>Bacillati</taxon>
        <taxon>Cyanobacteriota</taxon>
        <taxon>Cyanophyceae</taxon>
        <taxon>Gomontiellales</taxon>
        <taxon>Cyanothecaceae</taxon>
        <taxon>Cyanothece</taxon>
    </lineage>
</organism>
<reference evidence="1" key="1">
    <citation type="submission" date="2009-01" db="EMBL/GenBank/DDBJ databases">
        <title>Complete sequence of chromosome Cyanothece sp. PCC 7425.</title>
        <authorList>
            <consortium name="US DOE Joint Genome Institute"/>
            <person name="Lucas S."/>
            <person name="Copeland A."/>
            <person name="Lapidus A."/>
            <person name="Glavina del Rio T."/>
            <person name="Dalin E."/>
            <person name="Tice H."/>
            <person name="Bruce D."/>
            <person name="Goodwin L."/>
            <person name="Pitluck S."/>
            <person name="Sims D."/>
            <person name="Meineke L."/>
            <person name="Brettin T."/>
            <person name="Detter J.C."/>
            <person name="Han C."/>
            <person name="Larimer F."/>
            <person name="Land M."/>
            <person name="Hauser L."/>
            <person name="Kyrpides N."/>
            <person name="Ovchinnikova G."/>
            <person name="Liberton M."/>
            <person name="Stoeckel J."/>
            <person name="Banerjee A."/>
            <person name="Singh A."/>
            <person name="Page L."/>
            <person name="Sato H."/>
            <person name="Zhao L."/>
            <person name="Sherman L."/>
            <person name="Pakrasi H."/>
            <person name="Richardson P."/>
        </authorList>
    </citation>
    <scope>NUCLEOTIDE SEQUENCE</scope>
    <source>
        <strain evidence="1">PCC 7425</strain>
    </source>
</reference>
<dbReference type="Pfam" id="PF07386">
    <property type="entry name" value="DUF1499"/>
    <property type="match status" value="1"/>
</dbReference>
<evidence type="ECO:0008006" key="2">
    <source>
        <dbReference type="Google" id="ProtNLM"/>
    </source>
</evidence>
<dbReference type="OrthoDB" id="9793534at2"/>
<gene>
    <name evidence="1" type="ordered locus">Cyan7425_1153</name>
</gene>